<dbReference type="Proteomes" id="UP000295184">
    <property type="component" value="Unassembled WGS sequence"/>
</dbReference>
<reference evidence="1 2" key="1">
    <citation type="submission" date="2019-03" db="EMBL/GenBank/DDBJ databases">
        <title>Genomic Encyclopedia of Type Strains, Phase IV (KMG-IV): sequencing the most valuable type-strain genomes for metagenomic binning, comparative biology and taxonomic classification.</title>
        <authorList>
            <person name="Goeker M."/>
        </authorList>
    </citation>
    <scope>NUCLEOTIDE SEQUENCE [LARGE SCALE GENOMIC DNA]</scope>
    <source>
        <strain evidence="1 2">DSM 100451</strain>
    </source>
</reference>
<dbReference type="STRING" id="1650663.GCA_001486665_00531"/>
<evidence type="ECO:0000313" key="2">
    <source>
        <dbReference type="Proteomes" id="UP000295184"/>
    </source>
</evidence>
<proteinExistence type="predicted"/>
<organism evidence="1 2">
    <name type="scientific">Allofournierella massiliensis</name>
    <dbReference type="NCBI Taxonomy" id="1650663"/>
    <lineage>
        <taxon>Bacteria</taxon>
        <taxon>Bacillati</taxon>
        <taxon>Bacillota</taxon>
        <taxon>Clostridia</taxon>
        <taxon>Eubacteriales</taxon>
        <taxon>Oscillospiraceae</taxon>
        <taxon>Allofournierella</taxon>
    </lineage>
</organism>
<dbReference type="EMBL" id="SLUM01000036">
    <property type="protein sequence ID" value="TCL53382.1"/>
    <property type="molecule type" value="Genomic_DNA"/>
</dbReference>
<dbReference type="AlphaFoldDB" id="A0A4V2QAQ2"/>
<dbReference type="RefSeq" id="WP_058963041.1">
    <property type="nucleotide sequence ID" value="NZ_CABKVM010000012.1"/>
</dbReference>
<accession>A0A4V2QAQ2</accession>
<name>A0A4V2QAQ2_9FIRM</name>
<protein>
    <submittedName>
        <fullName evidence="1">DHHW motif protein</fullName>
    </submittedName>
</protein>
<comment type="caution">
    <text evidence="1">The sequence shown here is derived from an EMBL/GenBank/DDBJ whole genome shotgun (WGS) entry which is preliminary data.</text>
</comment>
<gene>
    <name evidence="1" type="ORF">EDD77_13621</name>
</gene>
<dbReference type="InterPro" id="IPR025945">
    <property type="entry name" value="DHHW"/>
</dbReference>
<evidence type="ECO:0000313" key="1">
    <source>
        <dbReference type="EMBL" id="TCL53382.1"/>
    </source>
</evidence>
<dbReference type="OrthoDB" id="175771at2"/>
<sequence>MKEKLKELKQYPLLVLFFLFIFCFMIADGLWPKRAESELERRPLAQFPDFSFSSLVKNEWTADYGEYTKDQVIGRNGWLKAQSLCESLLFQKEEIGGAMIGKNDALFTKMFALTPNEEKLLQKNTTLVQQFIEKFPGQVTFLLAPSSSVINAEELPANAPMLDENARLDSIFETVGTANSLDLRDTFTAAKDDIQLYYDTDHHWTSYGAYLAYQQFCQLRGLTLMEVTESDCTIVPDFYGTTYSKALYWKSKPDSIAYLDLPNTMTVWEVSPTFELTENFTATMYDKSKLETGDKYAMFLYGNNGYSTIEGDGEGSILVVKDSYANSFIPYLTANYARIGVIDPRGFGLSVADFAQQEGYDEVLLLFNFQSFKESTFLSCLNISN</sequence>
<dbReference type="Pfam" id="PF14286">
    <property type="entry name" value="DHHW"/>
    <property type="match status" value="1"/>
</dbReference>